<dbReference type="PRINTS" id="PR01857">
    <property type="entry name" value="ADAMTSFAMILY"/>
</dbReference>
<keyword evidence="7" id="KW-1185">Reference proteome</keyword>
<comment type="subcellular location">
    <subcellularLocation>
        <location evidence="1">Secreted</location>
    </subcellularLocation>
</comment>
<dbReference type="InterPro" id="IPR036383">
    <property type="entry name" value="TSP1_rpt_sf"/>
</dbReference>
<evidence type="ECO:0008006" key="8">
    <source>
        <dbReference type="Google" id="ProtNLM"/>
    </source>
</evidence>
<dbReference type="InterPro" id="IPR050439">
    <property type="entry name" value="ADAMTS_ADAMTS-like"/>
</dbReference>
<evidence type="ECO:0000256" key="4">
    <source>
        <dbReference type="PIRSR" id="PIRSR613273-3"/>
    </source>
</evidence>
<feature type="disulfide bond" evidence="4">
    <location>
        <begin position="60"/>
        <end position="122"/>
    </location>
</feature>
<dbReference type="Proteomes" id="UP000838878">
    <property type="component" value="Chromosome 4"/>
</dbReference>
<protein>
    <recommendedName>
        <fullName evidence="8">Papilin</fullName>
    </recommendedName>
</protein>
<dbReference type="SUPFAM" id="SSF82895">
    <property type="entry name" value="TSP-1 type 1 repeat"/>
    <property type="match status" value="1"/>
</dbReference>
<dbReference type="SMART" id="SM00209">
    <property type="entry name" value="TSP1"/>
    <property type="match status" value="1"/>
</dbReference>
<keyword evidence="5" id="KW-0732">Signal</keyword>
<sequence length="203" mass="22987">MEHQGRNLFYLFIFISVCLRIPLTYAQVASTEVGLPLPHSPQRTNASSYAWSAWGAWSACSRSCGGGVAVQERHCLPRDPTRWRRSRKRRKLVRSTDRIRKARNTNISLPDCPGLARRYHECNTTPCPGPARDSRAEQCAMYDRRPFRGRFYTWVPYVDGNAPCILNCRPRGQQFYASLALVSDGTPCTKPGFRAICVQGSCK</sequence>
<dbReference type="AlphaFoldDB" id="A0A8J9VKP6"/>
<feature type="disulfide bond" evidence="4">
    <location>
        <begin position="64"/>
        <end position="127"/>
    </location>
</feature>
<dbReference type="GO" id="GO:0031012">
    <property type="term" value="C:extracellular matrix"/>
    <property type="evidence" value="ECO:0007669"/>
    <property type="project" value="TreeGrafter"/>
</dbReference>
<dbReference type="PANTHER" id="PTHR13723:SF316">
    <property type="entry name" value="LONELY HEART, ISOFORM A"/>
    <property type="match status" value="1"/>
</dbReference>
<dbReference type="GO" id="GO:0005576">
    <property type="term" value="C:extracellular region"/>
    <property type="evidence" value="ECO:0007669"/>
    <property type="project" value="UniProtKB-SubCell"/>
</dbReference>
<feature type="chain" id="PRO_5035476470" description="Papilin" evidence="5">
    <location>
        <begin position="27"/>
        <end position="203"/>
    </location>
</feature>
<dbReference type="PROSITE" id="PS50092">
    <property type="entry name" value="TSP1"/>
    <property type="match status" value="1"/>
</dbReference>
<gene>
    <name evidence="6" type="ORF">BINO364_LOCUS10147</name>
</gene>
<feature type="disulfide bond" evidence="4">
    <location>
        <begin position="75"/>
        <end position="112"/>
    </location>
</feature>
<feature type="non-terminal residue" evidence="6">
    <location>
        <position position="203"/>
    </location>
</feature>
<evidence type="ECO:0000256" key="1">
    <source>
        <dbReference type="ARBA" id="ARBA00004613"/>
    </source>
</evidence>
<dbReference type="OrthoDB" id="5781878at2759"/>
<dbReference type="PANTHER" id="PTHR13723">
    <property type="entry name" value="ADAMTS A DISINTEGRIN AND METALLOPROTEASE WITH THROMBOSPONDIN MOTIFS PROTEASE"/>
    <property type="match status" value="1"/>
</dbReference>
<keyword evidence="3 4" id="KW-1015">Disulfide bond</keyword>
<dbReference type="InterPro" id="IPR000884">
    <property type="entry name" value="TSP1_rpt"/>
</dbReference>
<name>A0A8J9VKP6_9NEOP</name>
<evidence type="ECO:0000256" key="2">
    <source>
        <dbReference type="ARBA" id="ARBA00022525"/>
    </source>
</evidence>
<feature type="signal peptide" evidence="5">
    <location>
        <begin position="1"/>
        <end position="26"/>
    </location>
</feature>
<reference evidence="6" key="1">
    <citation type="submission" date="2021-12" db="EMBL/GenBank/DDBJ databases">
        <authorList>
            <person name="Martin H S."/>
        </authorList>
    </citation>
    <scope>NUCLEOTIDE SEQUENCE</scope>
</reference>
<keyword evidence="2" id="KW-0964">Secreted</keyword>
<dbReference type="Pfam" id="PF00090">
    <property type="entry name" value="TSP_1"/>
    <property type="match status" value="1"/>
</dbReference>
<dbReference type="InterPro" id="IPR013273">
    <property type="entry name" value="ADAMTS/ADAMTS-like"/>
</dbReference>
<organism evidence="6 7">
    <name type="scientific">Brenthis ino</name>
    <name type="common">lesser marbled fritillary</name>
    <dbReference type="NCBI Taxonomy" id="405034"/>
    <lineage>
        <taxon>Eukaryota</taxon>
        <taxon>Metazoa</taxon>
        <taxon>Ecdysozoa</taxon>
        <taxon>Arthropoda</taxon>
        <taxon>Hexapoda</taxon>
        <taxon>Insecta</taxon>
        <taxon>Pterygota</taxon>
        <taxon>Neoptera</taxon>
        <taxon>Endopterygota</taxon>
        <taxon>Lepidoptera</taxon>
        <taxon>Glossata</taxon>
        <taxon>Ditrysia</taxon>
        <taxon>Papilionoidea</taxon>
        <taxon>Nymphalidae</taxon>
        <taxon>Heliconiinae</taxon>
        <taxon>Argynnini</taxon>
        <taxon>Brenthis</taxon>
    </lineage>
</organism>
<dbReference type="EMBL" id="OV170224">
    <property type="protein sequence ID" value="CAH0724438.1"/>
    <property type="molecule type" value="Genomic_DNA"/>
</dbReference>
<dbReference type="GO" id="GO:0004222">
    <property type="term" value="F:metalloendopeptidase activity"/>
    <property type="evidence" value="ECO:0007669"/>
    <property type="project" value="TreeGrafter"/>
</dbReference>
<proteinExistence type="predicted"/>
<dbReference type="Gene3D" id="2.20.100.10">
    <property type="entry name" value="Thrombospondin type-1 (TSP1) repeat"/>
    <property type="match status" value="1"/>
</dbReference>
<dbReference type="GO" id="GO:0030198">
    <property type="term" value="P:extracellular matrix organization"/>
    <property type="evidence" value="ECO:0007669"/>
    <property type="project" value="InterPro"/>
</dbReference>
<evidence type="ECO:0000313" key="6">
    <source>
        <dbReference type="EMBL" id="CAH0724438.1"/>
    </source>
</evidence>
<evidence type="ECO:0000256" key="5">
    <source>
        <dbReference type="SAM" id="SignalP"/>
    </source>
</evidence>
<evidence type="ECO:0000313" key="7">
    <source>
        <dbReference type="Proteomes" id="UP000838878"/>
    </source>
</evidence>
<evidence type="ECO:0000256" key="3">
    <source>
        <dbReference type="ARBA" id="ARBA00023157"/>
    </source>
</evidence>
<accession>A0A8J9VKP6</accession>
<dbReference type="GO" id="GO:0006508">
    <property type="term" value="P:proteolysis"/>
    <property type="evidence" value="ECO:0007669"/>
    <property type="project" value="TreeGrafter"/>
</dbReference>